<reference evidence="2 3" key="1">
    <citation type="journal article" date="2009" name="PLoS Genet.">
        <title>Genomic analysis of the basal lineage fungus Rhizopus oryzae reveals a whole-genome duplication.</title>
        <authorList>
            <person name="Ma L.-J."/>
            <person name="Ibrahim A.S."/>
            <person name="Skory C."/>
            <person name="Grabherr M.G."/>
            <person name="Burger G."/>
            <person name="Butler M."/>
            <person name="Elias M."/>
            <person name="Idnurm A."/>
            <person name="Lang B.F."/>
            <person name="Sone T."/>
            <person name="Abe A."/>
            <person name="Calvo S.E."/>
            <person name="Corrochano L.M."/>
            <person name="Engels R."/>
            <person name="Fu J."/>
            <person name="Hansberg W."/>
            <person name="Kim J.-M."/>
            <person name="Kodira C.D."/>
            <person name="Koehrsen M.J."/>
            <person name="Liu B."/>
            <person name="Miranda-Saavedra D."/>
            <person name="O'Leary S."/>
            <person name="Ortiz-Castellanos L."/>
            <person name="Poulter R."/>
            <person name="Rodriguez-Romero J."/>
            <person name="Ruiz-Herrera J."/>
            <person name="Shen Y.-Q."/>
            <person name="Zeng Q."/>
            <person name="Galagan J."/>
            <person name="Birren B.W."/>
            <person name="Cuomo C.A."/>
            <person name="Wickes B.L."/>
        </authorList>
    </citation>
    <scope>NUCLEOTIDE SEQUENCE [LARGE SCALE GENOMIC DNA]</scope>
    <source>
        <strain evidence="3">RA 99-880 / ATCC MYA-4621 / FGSC 9543 / NRRL 43880</strain>
    </source>
</reference>
<gene>
    <name evidence="2" type="ORF">RO3G_08210</name>
</gene>
<dbReference type="RefSeq" id="XP_067518901.1">
    <property type="nucleotide sequence ID" value="XM_067662800.1"/>
</dbReference>
<proteinExistence type="predicted"/>
<accession>I1C4X5</accession>
<evidence type="ECO:0000313" key="3">
    <source>
        <dbReference type="Proteomes" id="UP000009138"/>
    </source>
</evidence>
<protein>
    <recommendedName>
        <fullName evidence="1">Tc1-like transposase DDE domain-containing protein</fullName>
    </recommendedName>
</protein>
<organism evidence="2 3">
    <name type="scientific">Rhizopus delemar (strain RA 99-880 / ATCC MYA-4621 / FGSC 9543 / NRRL 43880)</name>
    <name type="common">Mucormycosis agent</name>
    <name type="synonym">Rhizopus arrhizus var. delemar</name>
    <dbReference type="NCBI Taxonomy" id="246409"/>
    <lineage>
        <taxon>Eukaryota</taxon>
        <taxon>Fungi</taxon>
        <taxon>Fungi incertae sedis</taxon>
        <taxon>Mucoromycota</taxon>
        <taxon>Mucoromycotina</taxon>
        <taxon>Mucoromycetes</taxon>
        <taxon>Mucorales</taxon>
        <taxon>Mucorineae</taxon>
        <taxon>Rhizopodaceae</taxon>
        <taxon>Rhizopus</taxon>
    </lineage>
</organism>
<sequence length="58" mass="6610">MRSGKNNAAIHKVAAVQELIERREYKDVYLPPYSSFLDPIELFWSKVKAGVFGSEPIL</sequence>
<dbReference type="EMBL" id="CH476737">
    <property type="protein sequence ID" value="EIE83505.1"/>
    <property type="molecule type" value="Genomic_DNA"/>
</dbReference>
<dbReference type="Pfam" id="PF13358">
    <property type="entry name" value="DDE_3"/>
    <property type="match status" value="1"/>
</dbReference>
<keyword evidence="3" id="KW-1185">Reference proteome</keyword>
<dbReference type="Proteomes" id="UP000009138">
    <property type="component" value="Unassembled WGS sequence"/>
</dbReference>
<dbReference type="VEuPathDB" id="FungiDB:RO3G_08210"/>
<dbReference type="InterPro" id="IPR036397">
    <property type="entry name" value="RNaseH_sf"/>
</dbReference>
<dbReference type="GO" id="GO:0003676">
    <property type="term" value="F:nucleic acid binding"/>
    <property type="evidence" value="ECO:0007669"/>
    <property type="project" value="InterPro"/>
</dbReference>
<evidence type="ECO:0000259" key="1">
    <source>
        <dbReference type="Pfam" id="PF13358"/>
    </source>
</evidence>
<dbReference type="Gene3D" id="3.30.420.10">
    <property type="entry name" value="Ribonuclease H-like superfamily/Ribonuclease H"/>
    <property type="match status" value="1"/>
</dbReference>
<feature type="domain" description="Tc1-like transposase DDE" evidence="1">
    <location>
        <begin position="7"/>
        <end position="52"/>
    </location>
</feature>
<evidence type="ECO:0000313" key="2">
    <source>
        <dbReference type="EMBL" id="EIE83505.1"/>
    </source>
</evidence>
<dbReference type="InParanoid" id="I1C4X5"/>
<dbReference type="GeneID" id="93615181"/>
<name>I1C4X5_RHIO9</name>
<dbReference type="InterPro" id="IPR038717">
    <property type="entry name" value="Tc1-like_DDE_dom"/>
</dbReference>
<dbReference type="AlphaFoldDB" id="I1C4X5"/>